<accession>A0ABP9HPQ3</accession>
<sequence>MTPSDWEAGCQHRRVTSTGKLWIAAAASSIASAVLCLLLAGPIL</sequence>
<evidence type="ECO:0000313" key="3">
    <source>
        <dbReference type="Proteomes" id="UP001501195"/>
    </source>
</evidence>
<keyword evidence="3" id="KW-1185">Reference proteome</keyword>
<evidence type="ECO:0000256" key="1">
    <source>
        <dbReference type="SAM" id="Phobius"/>
    </source>
</evidence>
<keyword evidence="1" id="KW-1133">Transmembrane helix</keyword>
<feature type="transmembrane region" description="Helical" evidence="1">
    <location>
        <begin position="21"/>
        <end position="43"/>
    </location>
</feature>
<proteinExistence type="predicted"/>
<dbReference type="RefSeq" id="WP_345711902.1">
    <property type="nucleotide sequence ID" value="NZ_BAABIL010000205.1"/>
</dbReference>
<gene>
    <name evidence="2" type="ORF">GCM10023225_15790</name>
</gene>
<evidence type="ECO:0000313" key="2">
    <source>
        <dbReference type="EMBL" id="GAA4975531.1"/>
    </source>
</evidence>
<reference evidence="3" key="1">
    <citation type="journal article" date="2019" name="Int. J. Syst. Evol. Microbiol.">
        <title>The Global Catalogue of Microorganisms (GCM) 10K type strain sequencing project: providing services to taxonomists for standard genome sequencing and annotation.</title>
        <authorList>
            <consortium name="The Broad Institute Genomics Platform"/>
            <consortium name="The Broad Institute Genome Sequencing Center for Infectious Disease"/>
            <person name="Wu L."/>
            <person name="Ma J."/>
        </authorList>
    </citation>
    <scope>NUCLEOTIDE SEQUENCE [LARGE SCALE GENOMIC DNA]</scope>
    <source>
        <strain evidence="3">JCM 18126</strain>
    </source>
</reference>
<comment type="caution">
    <text evidence="2">The sequence shown here is derived from an EMBL/GenBank/DDBJ whole genome shotgun (WGS) entry which is preliminary data.</text>
</comment>
<protein>
    <submittedName>
        <fullName evidence="2">Uncharacterized protein</fullName>
    </submittedName>
</protein>
<dbReference type="EMBL" id="BAABIL010000205">
    <property type="protein sequence ID" value="GAA4975531.1"/>
    <property type="molecule type" value="Genomic_DNA"/>
</dbReference>
<name>A0ABP9HPQ3_9ACTN</name>
<keyword evidence="1" id="KW-0812">Transmembrane</keyword>
<organism evidence="2 3">
    <name type="scientific">Kineococcus glutinatus</name>
    <dbReference type="NCBI Taxonomy" id="1070872"/>
    <lineage>
        <taxon>Bacteria</taxon>
        <taxon>Bacillati</taxon>
        <taxon>Actinomycetota</taxon>
        <taxon>Actinomycetes</taxon>
        <taxon>Kineosporiales</taxon>
        <taxon>Kineosporiaceae</taxon>
        <taxon>Kineococcus</taxon>
    </lineage>
</organism>
<dbReference type="Proteomes" id="UP001501195">
    <property type="component" value="Unassembled WGS sequence"/>
</dbReference>
<keyword evidence="1" id="KW-0472">Membrane</keyword>